<comment type="similarity">
    <text evidence="1">Belongs to the peptidase S49 family.</text>
</comment>
<proteinExistence type="inferred from homology"/>
<evidence type="ECO:0000259" key="6">
    <source>
        <dbReference type="Pfam" id="PF01343"/>
    </source>
</evidence>
<keyword evidence="4" id="KW-0720">Serine protease</keyword>
<dbReference type="InterPro" id="IPR004635">
    <property type="entry name" value="Pept_S49_SppA"/>
</dbReference>
<keyword evidence="2" id="KW-0645">Protease</keyword>
<evidence type="ECO:0000313" key="8">
    <source>
        <dbReference type="EMBL" id="HGT98799.1"/>
    </source>
</evidence>
<keyword evidence="5" id="KW-1133">Transmembrane helix</keyword>
<dbReference type="SUPFAM" id="SSF52096">
    <property type="entry name" value="ClpP/crotonase"/>
    <property type="match status" value="1"/>
</dbReference>
<accession>A0A7J3MZB2</accession>
<dbReference type="GO" id="GO:0006508">
    <property type="term" value="P:proteolysis"/>
    <property type="evidence" value="ECO:0007669"/>
    <property type="project" value="UniProtKB-KW"/>
</dbReference>
<dbReference type="EMBL" id="DTDH01000152">
    <property type="protein sequence ID" value="HGT98799.1"/>
    <property type="molecule type" value="Genomic_DNA"/>
</dbReference>
<name>A0A7J3MZB2_9CREN</name>
<organism evidence="8">
    <name type="scientific">Ignisphaera aggregans</name>
    <dbReference type="NCBI Taxonomy" id="334771"/>
    <lineage>
        <taxon>Archaea</taxon>
        <taxon>Thermoproteota</taxon>
        <taxon>Thermoprotei</taxon>
        <taxon>Desulfurococcales</taxon>
        <taxon>Desulfurococcaceae</taxon>
        <taxon>Ignisphaera</taxon>
    </lineage>
</organism>
<dbReference type="AlphaFoldDB" id="A0A7J3MZB2"/>
<feature type="domain" description="Peptidase S49" evidence="6">
    <location>
        <begin position="102"/>
        <end position="249"/>
    </location>
</feature>
<reference evidence="8" key="1">
    <citation type="journal article" date="2020" name="mSystems">
        <title>Genome- and Community-Level Interaction Insights into Carbon Utilization and Element Cycling Functions of Hydrothermarchaeota in Hydrothermal Sediment.</title>
        <authorList>
            <person name="Zhou Z."/>
            <person name="Liu Y."/>
            <person name="Xu W."/>
            <person name="Pan J."/>
            <person name="Luo Z.H."/>
            <person name="Li M."/>
        </authorList>
    </citation>
    <scope>NUCLEOTIDE SEQUENCE [LARGE SCALE GENOMIC DNA]</scope>
    <source>
        <strain evidence="7">SpSt-629</strain>
        <strain evidence="8">SpSt-688</strain>
    </source>
</reference>
<protein>
    <submittedName>
        <fullName evidence="8">Signal peptide peptidase SppA</fullName>
    </submittedName>
</protein>
<evidence type="ECO:0000313" key="7">
    <source>
        <dbReference type="EMBL" id="HFQ78231.1"/>
    </source>
</evidence>
<dbReference type="Gene3D" id="3.90.226.10">
    <property type="entry name" value="2-enoyl-CoA Hydratase, Chain A, domain 1"/>
    <property type="match status" value="1"/>
</dbReference>
<dbReference type="NCBIfam" id="TIGR00706">
    <property type="entry name" value="SppA_dom"/>
    <property type="match status" value="1"/>
</dbReference>
<dbReference type="Pfam" id="PF01343">
    <property type="entry name" value="Peptidase_S49"/>
    <property type="match status" value="1"/>
</dbReference>
<evidence type="ECO:0000256" key="5">
    <source>
        <dbReference type="SAM" id="Phobius"/>
    </source>
</evidence>
<evidence type="ECO:0000256" key="2">
    <source>
        <dbReference type="ARBA" id="ARBA00022670"/>
    </source>
</evidence>
<dbReference type="GO" id="GO:0008236">
    <property type="term" value="F:serine-type peptidase activity"/>
    <property type="evidence" value="ECO:0007669"/>
    <property type="project" value="UniProtKB-KW"/>
</dbReference>
<keyword evidence="3" id="KW-0378">Hydrolase</keyword>
<evidence type="ECO:0000256" key="3">
    <source>
        <dbReference type="ARBA" id="ARBA00022801"/>
    </source>
</evidence>
<dbReference type="PANTHER" id="PTHR42987">
    <property type="entry name" value="PEPTIDASE S49"/>
    <property type="match status" value="1"/>
</dbReference>
<dbReference type="InterPro" id="IPR029045">
    <property type="entry name" value="ClpP/crotonase-like_dom_sf"/>
</dbReference>
<feature type="transmembrane region" description="Helical" evidence="5">
    <location>
        <begin position="7"/>
        <end position="29"/>
    </location>
</feature>
<comment type="caution">
    <text evidence="8">The sequence shown here is derived from an EMBL/GenBank/DDBJ whole genome shotgun (WGS) entry which is preliminary data.</text>
</comment>
<dbReference type="PANTHER" id="PTHR42987:SF4">
    <property type="entry name" value="PROTEASE SOHB-RELATED"/>
    <property type="match status" value="1"/>
</dbReference>
<evidence type="ECO:0000256" key="4">
    <source>
        <dbReference type="ARBA" id="ARBA00022825"/>
    </source>
</evidence>
<dbReference type="Gene3D" id="6.20.330.10">
    <property type="match status" value="1"/>
</dbReference>
<dbReference type="InterPro" id="IPR047272">
    <property type="entry name" value="S49_SppA_C"/>
</dbReference>
<dbReference type="CDD" id="cd07023">
    <property type="entry name" value="S49_Sppa_N_C"/>
    <property type="match status" value="1"/>
</dbReference>
<sequence length="302" mass="33304">MRRRSLFIVIGIAVGIAIVISYLLVWSFVQISIGYIAIVKLEGTIGYSRGFLSSVGITPDDVRRYVEILISDPAAKAVVVIVNSPGGSASASEEIYQYIKKLAEVKTVVVYSPETLASGGYYIALPAHKIIVSPYAFVGSIGAVSIVLDVEDLLKNIGINVTIIKSGEYKDIGSIYRSLTADEYKIFSELVNKSAELFIERVKENRPNVASEVFTARVYLGIDSVKVGLADDIGTLEYAISIARKLANLPQYTPTRIIERPKGLLEILLSLQTSFTENTLHRATEELFLSEFQNKILFLWIK</sequence>
<dbReference type="EMBL" id="DTAU01000016">
    <property type="protein sequence ID" value="HFQ78231.1"/>
    <property type="molecule type" value="Genomic_DNA"/>
</dbReference>
<dbReference type="InterPro" id="IPR002142">
    <property type="entry name" value="Peptidase_S49"/>
</dbReference>
<keyword evidence="5" id="KW-0812">Transmembrane</keyword>
<gene>
    <name evidence="8" type="primary">sppA</name>
    <name evidence="7" type="ORF">ENT99_00820</name>
    <name evidence="8" type="ORF">ENU64_05150</name>
</gene>
<evidence type="ECO:0000256" key="1">
    <source>
        <dbReference type="ARBA" id="ARBA00008683"/>
    </source>
</evidence>
<keyword evidence="5" id="KW-0472">Membrane</keyword>